<keyword evidence="4 9" id="KW-0808">Transferase</keyword>
<dbReference type="OrthoDB" id="276422at2759"/>
<dbReference type="EC" id="2.7.7.6" evidence="2 9"/>
<dbReference type="SUPFAM" id="SSF56672">
    <property type="entry name" value="DNA/RNA polymerases"/>
    <property type="match status" value="1"/>
</dbReference>
<dbReference type="AlphaFoldDB" id="A0A814DUS5"/>
<name>A0A814DUS5_9BILA</name>
<evidence type="ECO:0000256" key="8">
    <source>
        <dbReference type="ARBA" id="ARBA00048552"/>
    </source>
</evidence>
<dbReference type="InterPro" id="IPR029262">
    <property type="entry name" value="RPOL_N"/>
</dbReference>
<evidence type="ECO:0000256" key="5">
    <source>
        <dbReference type="ARBA" id="ARBA00022695"/>
    </source>
</evidence>
<dbReference type="InterPro" id="IPR037159">
    <property type="entry name" value="RNA_POL_N_sf"/>
</dbReference>
<keyword evidence="7 9" id="KW-0804">Transcription</keyword>
<dbReference type="InterPro" id="IPR002092">
    <property type="entry name" value="DNA-dir_Rpol_phage-type"/>
</dbReference>
<keyword evidence="3 9" id="KW-0240">DNA-directed RNA polymerase</keyword>
<dbReference type="PROSITE" id="PS00489">
    <property type="entry name" value="RNA_POL_PHAGE_2"/>
    <property type="match status" value="1"/>
</dbReference>
<keyword evidence="6" id="KW-0809">Transit peptide</keyword>
<comment type="catalytic activity">
    <reaction evidence="8 9">
        <text>RNA(n) + a ribonucleoside 5'-triphosphate = RNA(n+1) + diphosphate</text>
        <dbReference type="Rhea" id="RHEA:21248"/>
        <dbReference type="Rhea" id="RHEA-COMP:14527"/>
        <dbReference type="Rhea" id="RHEA-COMP:17342"/>
        <dbReference type="ChEBI" id="CHEBI:33019"/>
        <dbReference type="ChEBI" id="CHEBI:61557"/>
        <dbReference type="ChEBI" id="CHEBI:140395"/>
        <dbReference type="EC" id="2.7.7.6"/>
    </reaction>
</comment>
<comment type="similarity">
    <text evidence="1 9">Belongs to the phage and mitochondrial RNA polymerase family.</text>
</comment>
<dbReference type="EMBL" id="CAJNOC010002996">
    <property type="protein sequence ID" value="CAF0962023.1"/>
    <property type="molecule type" value="Genomic_DNA"/>
</dbReference>
<dbReference type="Gene3D" id="1.10.150.20">
    <property type="entry name" value="5' to 3' exonuclease, C-terminal subdomain"/>
    <property type="match status" value="1"/>
</dbReference>
<keyword evidence="12" id="KW-1185">Reference proteome</keyword>
<dbReference type="Gene3D" id="1.10.1320.10">
    <property type="entry name" value="DNA-directed RNA polymerase, N-terminal domain"/>
    <property type="match status" value="1"/>
</dbReference>
<evidence type="ECO:0000256" key="3">
    <source>
        <dbReference type="ARBA" id="ARBA00022478"/>
    </source>
</evidence>
<reference evidence="11" key="1">
    <citation type="submission" date="2021-02" db="EMBL/GenBank/DDBJ databases">
        <authorList>
            <person name="Nowell W R."/>
        </authorList>
    </citation>
    <scope>NUCLEOTIDE SEQUENCE</scope>
    <source>
        <strain evidence="11">Ploen Becks lab</strain>
    </source>
</reference>
<organism evidence="11 12">
    <name type="scientific">Brachionus calyciflorus</name>
    <dbReference type="NCBI Taxonomy" id="104777"/>
    <lineage>
        <taxon>Eukaryota</taxon>
        <taxon>Metazoa</taxon>
        <taxon>Spiralia</taxon>
        <taxon>Gnathifera</taxon>
        <taxon>Rotifera</taxon>
        <taxon>Eurotatoria</taxon>
        <taxon>Monogononta</taxon>
        <taxon>Pseudotrocha</taxon>
        <taxon>Ploima</taxon>
        <taxon>Brachionidae</taxon>
        <taxon>Brachionus</taxon>
    </lineage>
</organism>
<evidence type="ECO:0000313" key="11">
    <source>
        <dbReference type="EMBL" id="CAF0962023.1"/>
    </source>
</evidence>
<gene>
    <name evidence="11" type="ORF">OXX778_LOCUS14500</name>
</gene>
<dbReference type="GO" id="GO:0034245">
    <property type="term" value="C:mitochondrial DNA-directed RNA polymerase complex"/>
    <property type="evidence" value="ECO:0007669"/>
    <property type="project" value="TreeGrafter"/>
</dbReference>
<dbReference type="PANTHER" id="PTHR10102:SF0">
    <property type="entry name" value="DNA-DIRECTED RNA POLYMERASE, MITOCHONDRIAL"/>
    <property type="match status" value="1"/>
</dbReference>
<dbReference type="Gene3D" id="1.10.287.280">
    <property type="match status" value="1"/>
</dbReference>
<evidence type="ECO:0000256" key="4">
    <source>
        <dbReference type="ARBA" id="ARBA00022679"/>
    </source>
</evidence>
<proteinExistence type="inferred from homology"/>
<dbReference type="SMART" id="SM01311">
    <property type="entry name" value="RPOL_N"/>
    <property type="match status" value="1"/>
</dbReference>
<accession>A0A814DUS5</accession>
<dbReference type="Pfam" id="PF00940">
    <property type="entry name" value="RNA_pol"/>
    <property type="match status" value="1"/>
</dbReference>
<evidence type="ECO:0000256" key="1">
    <source>
        <dbReference type="ARBA" id="ARBA00009493"/>
    </source>
</evidence>
<evidence type="ECO:0000256" key="9">
    <source>
        <dbReference type="RuleBase" id="RU003805"/>
    </source>
</evidence>
<comment type="caution">
    <text evidence="11">The sequence shown here is derived from an EMBL/GenBank/DDBJ whole genome shotgun (WGS) entry which is preliminary data.</text>
</comment>
<protein>
    <recommendedName>
        <fullName evidence="2 9">DNA-directed RNA polymerase</fullName>
        <ecNumber evidence="2 9">2.7.7.6</ecNumber>
    </recommendedName>
</protein>
<dbReference type="FunFam" id="1.10.287.280:FF:000001">
    <property type="entry name" value="DNA-directed RNA polymerase"/>
    <property type="match status" value="1"/>
</dbReference>
<dbReference type="Proteomes" id="UP000663879">
    <property type="component" value="Unassembled WGS sequence"/>
</dbReference>
<dbReference type="GO" id="GO:0003899">
    <property type="term" value="F:DNA-directed RNA polymerase activity"/>
    <property type="evidence" value="ECO:0007669"/>
    <property type="project" value="UniProtKB-EC"/>
</dbReference>
<evidence type="ECO:0000313" key="12">
    <source>
        <dbReference type="Proteomes" id="UP000663879"/>
    </source>
</evidence>
<feature type="domain" description="DNA-directed RNA polymerase N-terminal" evidence="10">
    <location>
        <begin position="376"/>
        <end position="695"/>
    </location>
</feature>
<dbReference type="GO" id="GO:0001018">
    <property type="term" value="F:mitochondrial promoter sequence-specific DNA binding"/>
    <property type="evidence" value="ECO:0007669"/>
    <property type="project" value="TreeGrafter"/>
</dbReference>
<evidence type="ECO:0000259" key="10">
    <source>
        <dbReference type="SMART" id="SM01311"/>
    </source>
</evidence>
<dbReference type="PANTHER" id="PTHR10102">
    <property type="entry name" value="DNA-DIRECTED RNA POLYMERASE, MITOCHONDRIAL"/>
    <property type="match status" value="1"/>
</dbReference>
<dbReference type="PROSITE" id="PS00900">
    <property type="entry name" value="RNA_POL_PHAGE_1"/>
    <property type="match status" value="1"/>
</dbReference>
<dbReference type="InterPro" id="IPR043502">
    <property type="entry name" value="DNA/RNA_pol_sf"/>
</dbReference>
<evidence type="ECO:0000256" key="6">
    <source>
        <dbReference type="ARBA" id="ARBA00022946"/>
    </source>
</evidence>
<dbReference type="InterPro" id="IPR046950">
    <property type="entry name" value="DNA-dir_Rpol_C_phage-type"/>
</dbReference>
<evidence type="ECO:0000256" key="2">
    <source>
        <dbReference type="ARBA" id="ARBA00012418"/>
    </source>
</evidence>
<dbReference type="Pfam" id="PF14700">
    <property type="entry name" value="RPOL_N"/>
    <property type="match status" value="1"/>
</dbReference>
<dbReference type="Gene3D" id="1.25.40.10">
    <property type="entry name" value="Tetratricopeptide repeat domain"/>
    <property type="match status" value="1"/>
</dbReference>
<comment type="function">
    <text evidence="9">DNA-dependent RNA polymerase catalyzes the transcription of DNA into RNA using the four ribonucleoside triphosphates as substrates.</text>
</comment>
<keyword evidence="5 9" id="KW-0548">Nucleotidyltransferase</keyword>
<sequence>MLRSSGLLQNLGSKLNRISIKNVNYKLNVNNNYPVLNKPKPIENNNRPHKDLLDTLRTMYLRESKQNQDKTKLFTQLKDLPNKGITTNLDILRDISNKIEPVENELIKQPPDSDVLIQDHVAPSNELIHKAKIQMENLNKSFELLIKKQLEKKQKISFEQLDFDQKHKIFNQKIKSYIDICCNSNSEMLEKAISYLNKLMSESNDKKPYEFISDIEIYNRLMFELAKKGKTSQITYLFKKMRTQDDATRQIKPNLNTFIAVIQSIGHNIEHPGTSKKLKDLKLTLERVLFDIQKSNFSLDDIASSISYSSEQQFYIKKALNSLIPSFEFKHMPISSSNNPLLAGLKEPFDAKIMVDKETYYPTEMVSKTKIYENFEHQLKEEQNLMIEVPSIRSLSQSEKKQNQKNENLKNIFLKIFREDITKAFYKNLNFLKTSSNNPNTEFLYPFLTAMEPRVYIDILIQQIIKLSQNSEYFSASLNVYALELGSILETKYHENLMVKNNDIDKIKLLYEKYIEKRLEKLQNPLENTLNSREQWLTLMKENNLFKNNNDIEWPALLRLKLGRYLLEEILFKACKIDKKIINPKLYVNNPRKFTREHAFHKIYRLAGVYKDPQIKCHPVLFKIFSSNLLFESNRMPMITPPMPWYMHNQGGYFLSKSNLLRIYGESGQEQKNLVESTRPENMYPVYDSLNTLSSCAWKINQPILDLLIDIFNKDGNKELEVPEPEHKGPEVPKFPNRKLSKEEYKELYQSIEKAKKKRAEMHSLWCTELYRLSIANMYRDKVIWFPHSLDFRGRCYPIPPHFNHLGSDISRSLILLAEGKKLGPHGLDMLKLHLINLTGLMKRSTLDERLKYADSIINDIIDSAEKPLTGKLWWKKSEEKWQTLACCIEIRNAIKSGKPEDYISHFPIHQDGSCNGLQHYAALGRDKEGAISVNLHPSIKPQDVYSTVLDIVEEQRKSEEENNEFAKILAGHIKRKTIKQTVMTTVYNVTFYGAKLQILKQLEDLKNFPQDKAREASAYIAHKTFKSIRQLFSSAREIQDWFSECAYLITRVRDCALKWETPLGLPVTQPYFRQVNIHNPLSKYSDPLSTNKPDSLKQRNAFPPNFIHSLDSCHMMLTSLYCERAGITFVSVHDCFWTHASSVDLMNKICREQFVALHSLPLLENLSKFFMDNYKFTPSEIEEQRDEDVQKLMMAFNNKLESVPKKGEFDLNKVLESVYFFS</sequence>
<dbReference type="GO" id="GO:0006390">
    <property type="term" value="P:mitochondrial transcription"/>
    <property type="evidence" value="ECO:0007669"/>
    <property type="project" value="TreeGrafter"/>
</dbReference>
<dbReference type="InterPro" id="IPR011990">
    <property type="entry name" value="TPR-like_helical_dom_sf"/>
</dbReference>
<evidence type="ECO:0000256" key="7">
    <source>
        <dbReference type="ARBA" id="ARBA00023163"/>
    </source>
</evidence>